<evidence type="ECO:0000256" key="3">
    <source>
        <dbReference type="SAM" id="SignalP"/>
    </source>
</evidence>
<reference evidence="4 5" key="1">
    <citation type="journal article" date="2014" name="Genome Biol. Evol.">
        <title>The secreted proteins of Achlya hypogyna and Thraustotheca clavata identify the ancestral oomycete secretome and reveal gene acquisitions by horizontal gene transfer.</title>
        <authorList>
            <person name="Misner I."/>
            <person name="Blouin N."/>
            <person name="Leonard G."/>
            <person name="Richards T.A."/>
            <person name="Lane C.E."/>
        </authorList>
    </citation>
    <scope>NUCLEOTIDE SEQUENCE [LARGE SCALE GENOMIC DNA]</scope>
    <source>
        <strain evidence="4 5">ATCC 48635</strain>
    </source>
</reference>
<feature type="signal peptide" evidence="3">
    <location>
        <begin position="1"/>
        <end position="16"/>
    </location>
</feature>
<keyword evidence="2" id="KW-0472">Membrane</keyword>
<keyword evidence="2" id="KW-0812">Transmembrane</keyword>
<evidence type="ECO:0008006" key="6">
    <source>
        <dbReference type="Google" id="ProtNLM"/>
    </source>
</evidence>
<gene>
    <name evidence="4" type="ORF">ACHHYP_20245</name>
</gene>
<keyword evidence="2" id="KW-1133">Transmembrane helix</keyword>
<feature type="non-terminal residue" evidence="4">
    <location>
        <position position="294"/>
    </location>
</feature>
<dbReference type="AlphaFoldDB" id="A0A1V9YW69"/>
<keyword evidence="5" id="KW-1185">Reference proteome</keyword>
<name>A0A1V9YW69_ACHHY</name>
<evidence type="ECO:0000256" key="1">
    <source>
        <dbReference type="SAM" id="MobiDB-lite"/>
    </source>
</evidence>
<sequence>MRALVLSVITASVANACPYASMQGGARILVADSNCGSFASKTCLVSPSCAKIYPQNPISDTSTAFTEVDAVGDLTNYPNKAFNLYHNAIKSVTNMDLSSFTYLSLGRNPLETIANVNFTNNLVFFDIAGCPVSNFVLNVDAFATLDALDKWTDRSSEAAGFRVSQSIASNASACTAVNGKLKLLWEGKTSHTVSVCVLGDLSLLSALAANNSSTGTSTTLVAGLLIGGIVLVVVGAMIVIQRKKEGKWFVPRPKSEDFAPESEPQTPPHESCQYIATSCSPSNQRDQYVYVATI</sequence>
<evidence type="ECO:0000256" key="2">
    <source>
        <dbReference type="SAM" id="Phobius"/>
    </source>
</evidence>
<evidence type="ECO:0000313" key="5">
    <source>
        <dbReference type="Proteomes" id="UP000243579"/>
    </source>
</evidence>
<feature type="transmembrane region" description="Helical" evidence="2">
    <location>
        <begin position="220"/>
        <end position="240"/>
    </location>
</feature>
<proteinExistence type="predicted"/>
<comment type="caution">
    <text evidence="4">The sequence shown here is derived from an EMBL/GenBank/DDBJ whole genome shotgun (WGS) entry which is preliminary data.</text>
</comment>
<evidence type="ECO:0000313" key="4">
    <source>
        <dbReference type="EMBL" id="OQR89800.1"/>
    </source>
</evidence>
<accession>A0A1V9YW69</accession>
<dbReference type="EMBL" id="JNBR01000732">
    <property type="protein sequence ID" value="OQR89800.1"/>
    <property type="molecule type" value="Genomic_DNA"/>
</dbReference>
<feature type="chain" id="PRO_5010694286" description="Secreted protein" evidence="3">
    <location>
        <begin position="17"/>
        <end position="294"/>
    </location>
</feature>
<dbReference type="Gene3D" id="3.80.10.10">
    <property type="entry name" value="Ribonuclease Inhibitor"/>
    <property type="match status" value="1"/>
</dbReference>
<dbReference type="InterPro" id="IPR032675">
    <property type="entry name" value="LRR_dom_sf"/>
</dbReference>
<protein>
    <recommendedName>
        <fullName evidence="6">Secreted protein</fullName>
    </recommendedName>
</protein>
<feature type="region of interest" description="Disordered" evidence="1">
    <location>
        <begin position="251"/>
        <end position="271"/>
    </location>
</feature>
<organism evidence="4 5">
    <name type="scientific">Achlya hypogyna</name>
    <name type="common">Oomycete</name>
    <name type="synonym">Protoachlya hypogyna</name>
    <dbReference type="NCBI Taxonomy" id="1202772"/>
    <lineage>
        <taxon>Eukaryota</taxon>
        <taxon>Sar</taxon>
        <taxon>Stramenopiles</taxon>
        <taxon>Oomycota</taxon>
        <taxon>Saprolegniomycetes</taxon>
        <taxon>Saprolegniales</taxon>
        <taxon>Achlyaceae</taxon>
        <taxon>Achlya</taxon>
    </lineage>
</organism>
<dbReference type="Proteomes" id="UP000243579">
    <property type="component" value="Unassembled WGS sequence"/>
</dbReference>
<keyword evidence="3" id="KW-0732">Signal</keyword>